<dbReference type="InterPro" id="IPR007029">
    <property type="entry name" value="YHS_dom"/>
</dbReference>
<dbReference type="NCBIfam" id="NF041384">
    <property type="entry name" value="YHS_seleno_dom"/>
    <property type="match status" value="1"/>
</dbReference>
<organism evidence="3 4">
    <name type="scientific">Roseiterribacter gracilis</name>
    <dbReference type="NCBI Taxonomy" id="2812848"/>
    <lineage>
        <taxon>Bacteria</taxon>
        <taxon>Pseudomonadati</taxon>
        <taxon>Pseudomonadota</taxon>
        <taxon>Alphaproteobacteria</taxon>
        <taxon>Rhodospirillales</taxon>
        <taxon>Roseiterribacteraceae</taxon>
        <taxon>Roseiterribacter</taxon>
    </lineage>
</organism>
<dbReference type="EMBL" id="BOPV01000001">
    <property type="protein sequence ID" value="GIL40232.1"/>
    <property type="molecule type" value="Genomic_DNA"/>
</dbReference>
<name>A0A8S8XE53_9PROT</name>
<comment type="caution">
    <text evidence="3">The sequence shown here is derived from an EMBL/GenBank/DDBJ whole genome shotgun (WGS) entry which is preliminary data.</text>
</comment>
<feature type="domain" description="YHS" evidence="2">
    <location>
        <begin position="46"/>
        <end position="91"/>
    </location>
</feature>
<sequence length="154" mass="16774">MRRLAFVPLALAAVLFAGSIVSTAIAAEPIYTSSFSDVAVSGYDPVAYFTDNKPVKGSKEFSTRWEGAEWHFASAAHRDAFVADPMKYAPQFGGYCAYAVSQGATASADPTAWKIVDGKLYLNYDHDIATKWEQNIPGFIAQAKEKWPAVLAKK</sequence>
<evidence type="ECO:0000313" key="3">
    <source>
        <dbReference type="EMBL" id="GIL40232.1"/>
    </source>
</evidence>
<proteinExistence type="predicted"/>
<dbReference type="RefSeq" id="WP_420243340.1">
    <property type="nucleotide sequence ID" value="NZ_BOPV01000001.1"/>
</dbReference>
<protein>
    <recommendedName>
        <fullName evidence="2">YHS domain-containing protein</fullName>
    </recommendedName>
</protein>
<accession>A0A8S8XE53</accession>
<gene>
    <name evidence="3" type="ORF">TMPK1_24690</name>
</gene>
<feature type="signal peptide" evidence="1">
    <location>
        <begin position="1"/>
        <end position="26"/>
    </location>
</feature>
<reference evidence="3" key="1">
    <citation type="submission" date="2021-02" db="EMBL/GenBank/DDBJ databases">
        <title>Genome sequence of Rhodospirillales sp. strain TMPK1 isolated from soil.</title>
        <authorList>
            <person name="Nakai R."/>
            <person name="Kusada H."/>
            <person name="Tamaki H."/>
        </authorList>
    </citation>
    <scope>NUCLEOTIDE SEQUENCE</scope>
    <source>
        <strain evidence="3">TMPK1</strain>
    </source>
</reference>
<keyword evidence="1" id="KW-0732">Signal</keyword>
<feature type="chain" id="PRO_5035905854" description="YHS domain-containing protein" evidence="1">
    <location>
        <begin position="27"/>
        <end position="154"/>
    </location>
</feature>
<keyword evidence="4" id="KW-1185">Reference proteome</keyword>
<dbReference type="AlphaFoldDB" id="A0A8S8XE53"/>
<dbReference type="Pfam" id="PF04945">
    <property type="entry name" value="YHS"/>
    <property type="match status" value="1"/>
</dbReference>
<dbReference type="Proteomes" id="UP000681075">
    <property type="component" value="Unassembled WGS sequence"/>
</dbReference>
<evidence type="ECO:0000313" key="4">
    <source>
        <dbReference type="Proteomes" id="UP000681075"/>
    </source>
</evidence>
<evidence type="ECO:0000256" key="1">
    <source>
        <dbReference type="SAM" id="SignalP"/>
    </source>
</evidence>
<evidence type="ECO:0000259" key="2">
    <source>
        <dbReference type="Pfam" id="PF04945"/>
    </source>
</evidence>